<evidence type="ECO:0000313" key="1">
    <source>
        <dbReference type="EMBL" id="KAG9248935.1"/>
    </source>
</evidence>
<dbReference type="EMBL" id="MU253741">
    <property type="protein sequence ID" value="KAG9248935.1"/>
    <property type="molecule type" value="Genomic_DNA"/>
</dbReference>
<name>A0A9P7ZBJ3_9HELO</name>
<comment type="caution">
    <text evidence="1">The sequence shown here is derived from an EMBL/GenBank/DDBJ whole genome shotgun (WGS) entry which is preliminary data.</text>
</comment>
<reference evidence="1" key="1">
    <citation type="journal article" date="2021" name="IMA Fungus">
        <title>Genomic characterization of three marine fungi, including Emericellopsis atlantica sp. nov. with signatures of a generalist lifestyle and marine biomass degradation.</title>
        <authorList>
            <person name="Hagestad O.C."/>
            <person name="Hou L."/>
            <person name="Andersen J.H."/>
            <person name="Hansen E.H."/>
            <person name="Altermark B."/>
            <person name="Li C."/>
            <person name="Kuhnert E."/>
            <person name="Cox R.J."/>
            <person name="Crous P.W."/>
            <person name="Spatafora J.W."/>
            <person name="Lail K."/>
            <person name="Amirebrahimi M."/>
            <person name="Lipzen A."/>
            <person name="Pangilinan J."/>
            <person name="Andreopoulos W."/>
            <person name="Hayes R.D."/>
            <person name="Ng V."/>
            <person name="Grigoriev I.V."/>
            <person name="Jackson S.A."/>
            <person name="Sutton T.D.S."/>
            <person name="Dobson A.D.W."/>
            <person name="Rama T."/>
        </authorList>
    </citation>
    <scope>NUCLEOTIDE SEQUENCE</scope>
    <source>
        <strain evidence="1">TRa3180A</strain>
    </source>
</reference>
<dbReference type="AlphaFoldDB" id="A0A9P7ZBJ3"/>
<dbReference type="Proteomes" id="UP000887226">
    <property type="component" value="Unassembled WGS sequence"/>
</dbReference>
<organism evidence="1 2">
    <name type="scientific">Calycina marina</name>
    <dbReference type="NCBI Taxonomy" id="1763456"/>
    <lineage>
        <taxon>Eukaryota</taxon>
        <taxon>Fungi</taxon>
        <taxon>Dikarya</taxon>
        <taxon>Ascomycota</taxon>
        <taxon>Pezizomycotina</taxon>
        <taxon>Leotiomycetes</taxon>
        <taxon>Helotiales</taxon>
        <taxon>Pezizellaceae</taxon>
        <taxon>Calycina</taxon>
    </lineage>
</organism>
<proteinExistence type="predicted"/>
<protein>
    <submittedName>
        <fullName evidence="1">Uncharacterized protein</fullName>
    </submittedName>
</protein>
<sequence>MSMALSSLSRRQRPHSQDYLLALLLLPWLPMVGTDGVRSYFTINVLVTVRSRFMILSICEMAALKLFLPRGIIFTDTVHVSHGYLRRWKDPSSSSRPRVSTTTTYDVFQGAELLFFDFHPTTILAISATASCTSLLEQQTARCGAEDWIC</sequence>
<gene>
    <name evidence="1" type="ORF">BJ878DRAFT_237155</name>
</gene>
<accession>A0A9P7ZBJ3</accession>
<evidence type="ECO:0000313" key="2">
    <source>
        <dbReference type="Proteomes" id="UP000887226"/>
    </source>
</evidence>
<keyword evidence="2" id="KW-1185">Reference proteome</keyword>